<evidence type="ECO:0000256" key="3">
    <source>
        <dbReference type="ARBA" id="ARBA00023098"/>
    </source>
</evidence>
<dbReference type="GO" id="GO:0006633">
    <property type="term" value="P:fatty acid biosynthetic process"/>
    <property type="evidence" value="ECO:0007669"/>
    <property type="project" value="UniProtKB-KW"/>
</dbReference>
<dbReference type="PANTHER" id="PTHR38764">
    <property type="entry name" value="ACYL CARRIER PROTEIN PHOSPHODIESTERASE"/>
    <property type="match status" value="1"/>
</dbReference>
<keyword evidence="2" id="KW-0378">Hydrolase</keyword>
<proteinExistence type="predicted"/>
<dbReference type="GO" id="GO:0008770">
    <property type="term" value="F:[acyl-carrier-protein] phosphodiesterase activity"/>
    <property type="evidence" value="ECO:0007669"/>
    <property type="project" value="InterPro"/>
</dbReference>
<protein>
    <submittedName>
        <fullName evidence="5">DUF479 domain-containing protein</fullName>
    </submittedName>
</protein>
<keyword evidence="4" id="KW-0275">Fatty acid biosynthesis</keyword>
<keyword evidence="4" id="KW-0276">Fatty acid metabolism</keyword>
<dbReference type="RefSeq" id="WP_144359663.1">
    <property type="nucleotide sequence ID" value="NZ_VMNH01000018.1"/>
</dbReference>
<dbReference type="OrthoDB" id="8442777at2"/>
<dbReference type="Proteomes" id="UP000316649">
    <property type="component" value="Unassembled WGS sequence"/>
</dbReference>
<organism evidence="5 6">
    <name type="scientific">Sedimenticola selenatireducens</name>
    <dbReference type="NCBI Taxonomy" id="191960"/>
    <lineage>
        <taxon>Bacteria</taxon>
        <taxon>Pseudomonadati</taxon>
        <taxon>Pseudomonadota</taxon>
        <taxon>Gammaproteobacteria</taxon>
        <taxon>Chromatiales</taxon>
        <taxon>Sedimenticolaceae</taxon>
        <taxon>Sedimenticola</taxon>
    </lineage>
</organism>
<dbReference type="PANTHER" id="PTHR38764:SF1">
    <property type="entry name" value="ACYL CARRIER PROTEIN PHOSPHODIESTERASE"/>
    <property type="match status" value="1"/>
</dbReference>
<evidence type="ECO:0000256" key="2">
    <source>
        <dbReference type="ARBA" id="ARBA00022801"/>
    </source>
</evidence>
<comment type="caution">
    <text evidence="5">The sequence shown here is derived from an EMBL/GenBank/DDBJ whole genome shotgun (WGS) entry which is preliminary data.</text>
</comment>
<reference evidence="5 6" key="1">
    <citation type="submission" date="2019-07" db="EMBL/GenBank/DDBJ databases">
        <title>The pathways for chlorine oxyanion respiration interact through the shared metabolite chlorate.</title>
        <authorList>
            <person name="Barnum T.P."/>
            <person name="Cheng Y."/>
            <person name="Hill K.A."/>
            <person name="Lucas L.N."/>
            <person name="Carlson H.K."/>
            <person name="Coates J.D."/>
        </authorList>
    </citation>
    <scope>NUCLEOTIDE SEQUENCE [LARGE SCALE GENOMIC DNA]</scope>
    <source>
        <strain evidence="5 6">BK-1</strain>
    </source>
</reference>
<gene>
    <name evidence="5" type="ORF">FHP88_13745</name>
</gene>
<dbReference type="InterPro" id="IPR007431">
    <property type="entry name" value="ACP_PD"/>
</dbReference>
<dbReference type="AlphaFoldDB" id="A0A558DZ15"/>
<name>A0A558DZ15_9GAMM</name>
<dbReference type="Pfam" id="PF04336">
    <property type="entry name" value="ACP_PD"/>
    <property type="match status" value="1"/>
</dbReference>
<keyword evidence="3" id="KW-0443">Lipid metabolism</keyword>
<evidence type="ECO:0000313" key="5">
    <source>
        <dbReference type="EMBL" id="TVO71952.1"/>
    </source>
</evidence>
<evidence type="ECO:0000256" key="4">
    <source>
        <dbReference type="ARBA" id="ARBA00023160"/>
    </source>
</evidence>
<evidence type="ECO:0000256" key="1">
    <source>
        <dbReference type="ARBA" id="ARBA00022516"/>
    </source>
</evidence>
<evidence type="ECO:0000313" key="6">
    <source>
        <dbReference type="Proteomes" id="UP000316649"/>
    </source>
</evidence>
<keyword evidence="6" id="KW-1185">Reference proteome</keyword>
<accession>A0A558DZ15</accession>
<dbReference type="EMBL" id="VMNH01000018">
    <property type="protein sequence ID" value="TVO71952.1"/>
    <property type="molecule type" value="Genomic_DNA"/>
</dbReference>
<sequence>MNYLAHLFLAPNDPQQQLGGLIADFTRGRLETLAEHYSEGVIQGIALHRQIDRFTDEHRWVIQSKVRFSKEYRRYSGIILDILYDHFLSCYWTVYSELDRAGLIQEFYRLLIQEQVCLPPRLKTLIPRIVDEDWLGSYHDLDLLGQVYQRMSARLQRTNPLGDAIVEVRRLYPQLSDDFKRFFPELVTFSQQQQRVLSQT</sequence>
<keyword evidence="1" id="KW-0444">Lipid biosynthesis</keyword>
<dbReference type="PIRSF" id="PIRSF011489">
    <property type="entry name" value="DUF479"/>
    <property type="match status" value="1"/>
</dbReference>